<dbReference type="Proteomes" id="UP000825886">
    <property type="component" value="Chromosome"/>
</dbReference>
<dbReference type="EMBL" id="CP081864">
    <property type="protein sequence ID" value="QZN94916.1"/>
    <property type="molecule type" value="Genomic_DNA"/>
</dbReference>
<name>A0ABX9AJB2_9ENTR</name>
<protein>
    <submittedName>
        <fullName evidence="1">Uncharacterized protein</fullName>
    </submittedName>
</protein>
<dbReference type="RefSeq" id="WP_222158028.1">
    <property type="nucleotide sequence ID" value="NZ_CP081864.1"/>
</dbReference>
<evidence type="ECO:0000313" key="2">
    <source>
        <dbReference type="Proteomes" id="UP000825886"/>
    </source>
</evidence>
<sequence>MMKIYVLLIAGALVAAFGAGWSLQGIRWEADIAARDKQSSELRQTQQQSIIAQQAFTFQRVNQIAADAYQHSLSIKADSDEKQIIYRTTVKRDPVGRQCVPDAVSGRLLDDAHRLRASVVHSVAPDANAAGRGAATADCRLTYAQAVYWIEPLLAALEQANNQLDAIRTAQADRK</sequence>
<reference evidence="1 2" key="1">
    <citation type="submission" date="2021-08" db="EMBL/GenBank/DDBJ databases">
        <title>Culture and genomic analysis of Symbiopectobacterium purcellii sp. nov. gen. nov., isolated from the leafhopper Empoasca decipiens.</title>
        <authorList>
            <person name="Nadal-Jimenez P."/>
            <person name="Siozios S."/>
            <person name="Halliday N."/>
            <person name="Camara M."/>
            <person name="Hurst G.D.D."/>
        </authorList>
    </citation>
    <scope>NUCLEOTIDE SEQUENCE [LARGE SCALE GENOMIC DNA]</scope>
    <source>
        <strain evidence="1 2">SyEd1</strain>
    </source>
</reference>
<organism evidence="1 2">
    <name type="scientific">Symbiopectobacterium purcellii</name>
    <dbReference type="NCBI Taxonomy" id="2871826"/>
    <lineage>
        <taxon>Bacteria</taxon>
        <taxon>Pseudomonadati</taxon>
        <taxon>Pseudomonadota</taxon>
        <taxon>Gammaproteobacteria</taxon>
        <taxon>Enterobacterales</taxon>
        <taxon>Enterobacteriaceae</taxon>
    </lineage>
</organism>
<evidence type="ECO:0000313" key="1">
    <source>
        <dbReference type="EMBL" id="QZN94916.1"/>
    </source>
</evidence>
<accession>A0ABX9AJB2</accession>
<keyword evidence="2" id="KW-1185">Reference proteome</keyword>
<proteinExistence type="predicted"/>
<gene>
    <name evidence="1" type="ORF">K6K13_16945</name>
</gene>